<reference evidence="2 3" key="1">
    <citation type="submission" date="2016-09" db="EMBL/GenBank/DDBJ databases">
        <authorList>
            <person name="Capua I."/>
            <person name="De Benedictis P."/>
            <person name="Joannis T."/>
            <person name="Lombin L.H."/>
            <person name="Cattoli G."/>
        </authorList>
    </citation>
    <scope>NUCLEOTIDE SEQUENCE [LARGE SCALE GENOMIC DNA]</scope>
    <source>
        <strain evidence="2 3">GluBS11</strain>
    </source>
</reference>
<feature type="transmembrane region" description="Helical" evidence="1">
    <location>
        <begin position="211"/>
        <end position="229"/>
    </location>
</feature>
<evidence type="ECO:0000313" key="2">
    <source>
        <dbReference type="EMBL" id="SCP99979.1"/>
    </source>
</evidence>
<feature type="transmembrane region" description="Helical" evidence="1">
    <location>
        <begin position="30"/>
        <end position="51"/>
    </location>
</feature>
<accession>A0A1D3TZI0</accession>
<dbReference type="Proteomes" id="UP000199315">
    <property type="component" value="Unassembled WGS sequence"/>
</dbReference>
<feature type="transmembrane region" description="Helical" evidence="1">
    <location>
        <begin position="187"/>
        <end position="205"/>
    </location>
</feature>
<feature type="transmembrane region" description="Helical" evidence="1">
    <location>
        <begin position="57"/>
        <end position="78"/>
    </location>
</feature>
<dbReference type="AlphaFoldDB" id="A0A1D3TZI0"/>
<organism evidence="2 3">
    <name type="scientific">Anaerobium acetethylicum</name>
    <dbReference type="NCBI Taxonomy" id="1619234"/>
    <lineage>
        <taxon>Bacteria</taxon>
        <taxon>Bacillati</taxon>
        <taxon>Bacillota</taxon>
        <taxon>Clostridia</taxon>
        <taxon>Lachnospirales</taxon>
        <taxon>Lachnospiraceae</taxon>
        <taxon>Anaerobium</taxon>
    </lineage>
</organism>
<feature type="transmembrane region" description="Helical" evidence="1">
    <location>
        <begin position="268"/>
        <end position="286"/>
    </location>
</feature>
<feature type="transmembrane region" description="Helical" evidence="1">
    <location>
        <begin position="114"/>
        <end position="132"/>
    </location>
</feature>
<keyword evidence="1" id="KW-1133">Transmembrane helix</keyword>
<feature type="transmembrane region" description="Helical" evidence="1">
    <location>
        <begin position="90"/>
        <end position="108"/>
    </location>
</feature>
<keyword evidence="1" id="KW-0812">Transmembrane</keyword>
<evidence type="ECO:0000313" key="3">
    <source>
        <dbReference type="Proteomes" id="UP000199315"/>
    </source>
</evidence>
<keyword evidence="3" id="KW-1185">Reference proteome</keyword>
<proteinExistence type="predicted"/>
<sequence length="306" mass="35595">MLIVKLVMIGGYIVCNLQKKNTGESKVKKWSLIVINIIFYLLLLLDAIVTYKWGEDYIVLVGIYIFLASSTFLLERALRDNIILLKKLSFADVIVRVGAMLLYLTGVYSDMIRYISWCGIVVCFCINSYLQVRIYNVIKKKSIPTRFILSYSQIVTQFKEVCSTSNEHRKEIEEMQSMMQYIEKRKGIVITIWASFYINFILASKNQMVEIILIIIELIIFYIFVKLQLHAIYSEYLSKNNVFFACASAILGCAIIYMGTVIQHNSNNYINISIWMLGIIFWSPYINESYLLKEQLNNNLKNIMQL</sequence>
<gene>
    <name evidence="2" type="ORF">SAMN05421730_10822</name>
</gene>
<evidence type="ECO:0000256" key="1">
    <source>
        <dbReference type="SAM" id="Phobius"/>
    </source>
</evidence>
<feature type="transmembrane region" description="Helical" evidence="1">
    <location>
        <begin position="241"/>
        <end position="262"/>
    </location>
</feature>
<name>A0A1D3TZI0_9FIRM</name>
<keyword evidence="1" id="KW-0472">Membrane</keyword>
<dbReference type="EMBL" id="FMKA01000082">
    <property type="protein sequence ID" value="SCP99979.1"/>
    <property type="molecule type" value="Genomic_DNA"/>
</dbReference>
<protein>
    <submittedName>
        <fullName evidence="2">Uncharacterized protein</fullName>
    </submittedName>
</protein>